<dbReference type="AlphaFoldDB" id="A0A4S9E7U7"/>
<sequence length="169" mass="19209">MHIHRSRFDKLPSRSSHSCTKIFGTIRLPPHLRRRLVPGSTCCLKVVVVMTFAYMQEHFDSYMYFEHLVASTTCLSDNVFLTRSSFDPAYRVRTFEIEHCETHYHHLVLVEPAEPLRSCVQFLPKAAQNVSTVSLVAHLPPPCVSSAGGRHGAALQEAKCSIVTFRIRR</sequence>
<evidence type="ECO:0000313" key="2">
    <source>
        <dbReference type="Proteomes" id="UP000308953"/>
    </source>
</evidence>
<gene>
    <name evidence="1" type="ORF">D6D10_08713</name>
</gene>
<protein>
    <submittedName>
        <fullName evidence="1">Uncharacterized protein</fullName>
    </submittedName>
</protein>
<reference evidence="1 2" key="1">
    <citation type="submission" date="2018-10" db="EMBL/GenBank/DDBJ databases">
        <title>Fifty Aureobasidium pullulans genomes reveal a recombining polyextremotolerant generalist.</title>
        <authorList>
            <person name="Gostincar C."/>
            <person name="Turk M."/>
            <person name="Zajc J."/>
            <person name="Gunde-Cimerman N."/>
        </authorList>
    </citation>
    <scope>NUCLEOTIDE SEQUENCE [LARGE SCALE GENOMIC DNA]</scope>
    <source>
        <strain evidence="1 2">EXF-9785</strain>
    </source>
</reference>
<name>A0A4S9E7U7_AURPU</name>
<organism evidence="1 2">
    <name type="scientific">Aureobasidium pullulans</name>
    <name type="common">Black yeast</name>
    <name type="synonym">Pullularia pullulans</name>
    <dbReference type="NCBI Taxonomy" id="5580"/>
    <lineage>
        <taxon>Eukaryota</taxon>
        <taxon>Fungi</taxon>
        <taxon>Dikarya</taxon>
        <taxon>Ascomycota</taxon>
        <taxon>Pezizomycotina</taxon>
        <taxon>Dothideomycetes</taxon>
        <taxon>Dothideomycetidae</taxon>
        <taxon>Dothideales</taxon>
        <taxon>Saccotheciaceae</taxon>
        <taxon>Aureobasidium</taxon>
    </lineage>
</organism>
<comment type="caution">
    <text evidence="1">The sequence shown here is derived from an EMBL/GenBank/DDBJ whole genome shotgun (WGS) entry which is preliminary data.</text>
</comment>
<accession>A0A4S9E7U7</accession>
<evidence type="ECO:0000313" key="1">
    <source>
        <dbReference type="EMBL" id="THX30161.1"/>
    </source>
</evidence>
<proteinExistence type="predicted"/>
<dbReference type="EMBL" id="QZAV01000312">
    <property type="protein sequence ID" value="THX30161.1"/>
    <property type="molecule type" value="Genomic_DNA"/>
</dbReference>
<dbReference type="Proteomes" id="UP000308953">
    <property type="component" value="Unassembled WGS sequence"/>
</dbReference>